<evidence type="ECO:0000313" key="3">
    <source>
        <dbReference type="EMBL" id="KAA1091981.1"/>
    </source>
</evidence>
<keyword evidence="1" id="KW-0732">Signal</keyword>
<feature type="chain" id="PRO_5036366283" description="Secreted protein" evidence="1">
    <location>
        <begin position="26"/>
        <end position="144"/>
    </location>
</feature>
<evidence type="ECO:0000313" key="2">
    <source>
        <dbReference type="EMBL" id="KAA1081382.1"/>
    </source>
</evidence>
<dbReference type="EMBL" id="VSWC01000131">
    <property type="protein sequence ID" value="KAA1081382.1"/>
    <property type="molecule type" value="Genomic_DNA"/>
</dbReference>
<sequence>MILMRMKNTIITCGLILKLFLSSSGMEGSSAPMLATPCIRCKGTSYTLPDTLVKQYNFPLEGKCGPYFDGKSWQYCENLRRKIHFKCGACFRIHRANWRVAGEDRCAKHPINSHEEALEPLELDLLANFTGEKPSAAGPSKNKN</sequence>
<organism evidence="3 5">
    <name type="scientific">Puccinia graminis f. sp. tritici</name>
    <dbReference type="NCBI Taxonomy" id="56615"/>
    <lineage>
        <taxon>Eukaryota</taxon>
        <taxon>Fungi</taxon>
        <taxon>Dikarya</taxon>
        <taxon>Basidiomycota</taxon>
        <taxon>Pucciniomycotina</taxon>
        <taxon>Pucciniomycetes</taxon>
        <taxon>Pucciniales</taxon>
        <taxon>Pucciniaceae</taxon>
        <taxon>Puccinia</taxon>
    </lineage>
</organism>
<keyword evidence="4" id="KW-1185">Reference proteome</keyword>
<proteinExistence type="predicted"/>
<dbReference type="AlphaFoldDB" id="A0A5B0NRY0"/>
<dbReference type="Proteomes" id="UP000325313">
    <property type="component" value="Unassembled WGS sequence"/>
</dbReference>
<feature type="signal peptide" evidence="1">
    <location>
        <begin position="1"/>
        <end position="25"/>
    </location>
</feature>
<comment type="caution">
    <text evidence="3">The sequence shown here is derived from an EMBL/GenBank/DDBJ whole genome shotgun (WGS) entry which is preliminary data.</text>
</comment>
<reference evidence="4 5" key="1">
    <citation type="submission" date="2019-05" db="EMBL/GenBank/DDBJ databases">
        <title>Emergence of the Ug99 lineage of the wheat stem rust pathogen through somatic hybridization.</title>
        <authorList>
            <person name="Li F."/>
            <person name="Upadhyaya N.M."/>
            <person name="Sperschneider J."/>
            <person name="Matny O."/>
            <person name="Nguyen-Phuc H."/>
            <person name="Mago R."/>
            <person name="Raley C."/>
            <person name="Miller M.E."/>
            <person name="Silverstein K.A.T."/>
            <person name="Henningsen E."/>
            <person name="Hirsch C.D."/>
            <person name="Visser B."/>
            <person name="Pretorius Z.A."/>
            <person name="Steffenson B.J."/>
            <person name="Schwessinger B."/>
            <person name="Dodds P.N."/>
            <person name="Figueroa M."/>
        </authorList>
    </citation>
    <scope>NUCLEOTIDE SEQUENCE [LARGE SCALE GENOMIC DNA]</scope>
    <source>
        <strain evidence="2">21-0</strain>
        <strain evidence="3 5">Ug99</strain>
    </source>
</reference>
<evidence type="ECO:0000256" key="1">
    <source>
        <dbReference type="SAM" id="SignalP"/>
    </source>
</evidence>
<dbReference type="Proteomes" id="UP000324748">
    <property type="component" value="Unassembled WGS sequence"/>
</dbReference>
<accession>A0A5B0NRY0</accession>
<gene>
    <name evidence="2" type="ORF">PGT21_034985</name>
    <name evidence="3" type="ORF">PGTUg99_005652</name>
</gene>
<name>A0A5B0NRY0_PUCGR</name>
<evidence type="ECO:0000313" key="4">
    <source>
        <dbReference type="Proteomes" id="UP000324748"/>
    </source>
</evidence>
<evidence type="ECO:0008006" key="6">
    <source>
        <dbReference type="Google" id="ProtNLM"/>
    </source>
</evidence>
<dbReference type="EMBL" id="VDEP01000379">
    <property type="protein sequence ID" value="KAA1091981.1"/>
    <property type="molecule type" value="Genomic_DNA"/>
</dbReference>
<protein>
    <recommendedName>
        <fullName evidence="6">Secreted protein</fullName>
    </recommendedName>
</protein>
<evidence type="ECO:0000313" key="5">
    <source>
        <dbReference type="Proteomes" id="UP000325313"/>
    </source>
</evidence>